<dbReference type="InterPro" id="IPR010652">
    <property type="entry name" value="DUF1232"/>
</dbReference>
<keyword evidence="4" id="KW-0472">Membrane</keyword>
<proteinExistence type="predicted"/>
<keyword evidence="3" id="KW-1133">Transmembrane helix</keyword>
<feature type="domain" description="HTH cro/C1-type" evidence="5">
    <location>
        <begin position="13"/>
        <end position="67"/>
    </location>
</feature>
<dbReference type="Proteomes" id="UP001596233">
    <property type="component" value="Unassembled WGS sequence"/>
</dbReference>
<dbReference type="EMBL" id="JBHSTE010000016">
    <property type="protein sequence ID" value="MFC6335231.1"/>
    <property type="molecule type" value="Genomic_DNA"/>
</dbReference>
<evidence type="ECO:0000256" key="2">
    <source>
        <dbReference type="ARBA" id="ARBA00022692"/>
    </source>
</evidence>
<dbReference type="PROSITE" id="PS50943">
    <property type="entry name" value="HTH_CROC1"/>
    <property type="match status" value="1"/>
</dbReference>
<keyword evidence="7" id="KW-1185">Reference proteome</keyword>
<dbReference type="InterPro" id="IPR001387">
    <property type="entry name" value="Cro/C1-type_HTH"/>
</dbReference>
<reference evidence="7" key="1">
    <citation type="journal article" date="2019" name="Int. J. Syst. Evol. Microbiol.">
        <title>The Global Catalogue of Microorganisms (GCM) 10K type strain sequencing project: providing services to taxonomists for standard genome sequencing and annotation.</title>
        <authorList>
            <consortium name="The Broad Institute Genomics Platform"/>
            <consortium name="The Broad Institute Genome Sequencing Center for Infectious Disease"/>
            <person name="Wu L."/>
            <person name="Ma J."/>
        </authorList>
    </citation>
    <scope>NUCLEOTIDE SEQUENCE [LARGE SCALE GENOMIC DNA]</scope>
    <source>
        <strain evidence="7">PCU 280</strain>
    </source>
</reference>
<evidence type="ECO:0000256" key="3">
    <source>
        <dbReference type="ARBA" id="ARBA00022989"/>
    </source>
</evidence>
<evidence type="ECO:0000313" key="6">
    <source>
        <dbReference type="EMBL" id="MFC6335231.1"/>
    </source>
</evidence>
<evidence type="ECO:0000259" key="5">
    <source>
        <dbReference type="PROSITE" id="PS50943"/>
    </source>
</evidence>
<comment type="caution">
    <text evidence="6">The sequence shown here is derived from an EMBL/GenBank/DDBJ whole genome shotgun (WGS) entry which is preliminary data.</text>
</comment>
<dbReference type="InterPro" id="IPR010982">
    <property type="entry name" value="Lambda_DNA-bd_dom_sf"/>
</dbReference>
<protein>
    <submittedName>
        <fullName evidence="6">DUF1232 domain-containing protein</fullName>
    </submittedName>
</protein>
<dbReference type="CDD" id="cd00093">
    <property type="entry name" value="HTH_XRE"/>
    <property type="match status" value="1"/>
</dbReference>
<dbReference type="RefSeq" id="WP_379238570.1">
    <property type="nucleotide sequence ID" value="NZ_JBHSTE010000016.1"/>
</dbReference>
<dbReference type="Pfam" id="PF06803">
    <property type="entry name" value="DUF1232"/>
    <property type="match status" value="1"/>
</dbReference>
<name>A0ABW1VCW4_9BACL</name>
<dbReference type="Pfam" id="PF01381">
    <property type="entry name" value="HTH_3"/>
    <property type="match status" value="1"/>
</dbReference>
<accession>A0ABW1VCW4</accession>
<dbReference type="SUPFAM" id="SSF47413">
    <property type="entry name" value="lambda repressor-like DNA-binding domains"/>
    <property type="match status" value="1"/>
</dbReference>
<gene>
    <name evidence="6" type="ORF">ACFP56_21620</name>
</gene>
<comment type="subcellular location">
    <subcellularLocation>
        <location evidence="1">Endomembrane system</location>
        <topology evidence="1">Multi-pass membrane protein</topology>
    </subcellularLocation>
</comment>
<evidence type="ECO:0000256" key="1">
    <source>
        <dbReference type="ARBA" id="ARBA00004127"/>
    </source>
</evidence>
<evidence type="ECO:0000313" key="7">
    <source>
        <dbReference type="Proteomes" id="UP001596233"/>
    </source>
</evidence>
<dbReference type="Gene3D" id="1.10.260.40">
    <property type="entry name" value="lambda repressor-like DNA-binding domains"/>
    <property type="match status" value="1"/>
</dbReference>
<sequence length="208" mass="23154">MPNDSDNKLGLLLKELLKKQSLSIRGMDKLSGIDAATISRIINGKRKATPAHLQRLADCLNVPVSSLFAAAGYSDSNVHSDLLESVATIEEVLHSSNYSHNFSLDRIEQELARQREFAQTKEGKETILLKFTGKIKDIGASGPFIQHLQRMYDRFRLNEGSAFELALYAGALLYFIMPFDCIPDYMFPIGYIDDAIAVNLVLNAQSNL</sequence>
<keyword evidence="2" id="KW-0812">Transmembrane</keyword>
<dbReference type="SMART" id="SM00530">
    <property type="entry name" value="HTH_XRE"/>
    <property type="match status" value="1"/>
</dbReference>
<organism evidence="6 7">
    <name type="scientific">Paenibacillus septentrionalis</name>
    <dbReference type="NCBI Taxonomy" id="429342"/>
    <lineage>
        <taxon>Bacteria</taxon>
        <taxon>Bacillati</taxon>
        <taxon>Bacillota</taxon>
        <taxon>Bacilli</taxon>
        <taxon>Bacillales</taxon>
        <taxon>Paenibacillaceae</taxon>
        <taxon>Paenibacillus</taxon>
    </lineage>
</organism>
<evidence type="ECO:0000256" key="4">
    <source>
        <dbReference type="ARBA" id="ARBA00023136"/>
    </source>
</evidence>